<reference evidence="3 4" key="1">
    <citation type="submission" date="2023-05" db="EMBL/GenBank/DDBJ databases">
        <title>A 100% complete, gapless, phased diploid assembly of the Scenedesmus obliquus UTEX 3031 genome.</title>
        <authorList>
            <person name="Biondi T.C."/>
            <person name="Hanschen E.R."/>
            <person name="Kwon T."/>
            <person name="Eng W."/>
            <person name="Kruse C.P.S."/>
            <person name="Koehler S.I."/>
            <person name="Kunde Y."/>
            <person name="Gleasner C.D."/>
            <person name="You Mak K.T."/>
            <person name="Polle J."/>
            <person name="Hovde B.T."/>
            <person name="Starkenburg S.R."/>
        </authorList>
    </citation>
    <scope>NUCLEOTIDE SEQUENCE [LARGE SCALE GENOMIC DNA]</scope>
    <source>
        <strain evidence="3 4">DOE0152z</strain>
    </source>
</reference>
<name>A0ABY8U3V2_TETOB</name>
<dbReference type="SUPFAM" id="SSF51101">
    <property type="entry name" value="Mannose-binding lectins"/>
    <property type="match status" value="1"/>
</dbReference>
<evidence type="ECO:0000256" key="2">
    <source>
        <dbReference type="SAM" id="SignalP"/>
    </source>
</evidence>
<evidence type="ECO:0000313" key="3">
    <source>
        <dbReference type="EMBL" id="WIA15927.1"/>
    </source>
</evidence>
<organism evidence="3 4">
    <name type="scientific">Tetradesmus obliquus</name>
    <name type="common">Green alga</name>
    <name type="synonym">Acutodesmus obliquus</name>
    <dbReference type="NCBI Taxonomy" id="3088"/>
    <lineage>
        <taxon>Eukaryota</taxon>
        <taxon>Viridiplantae</taxon>
        <taxon>Chlorophyta</taxon>
        <taxon>core chlorophytes</taxon>
        <taxon>Chlorophyceae</taxon>
        <taxon>CS clade</taxon>
        <taxon>Sphaeropleales</taxon>
        <taxon>Scenedesmaceae</taxon>
        <taxon>Tetradesmus</taxon>
    </lineage>
</organism>
<feature type="compositionally biased region" description="Low complexity" evidence="1">
    <location>
        <begin position="538"/>
        <end position="593"/>
    </location>
</feature>
<accession>A0ABY8U3V2</accession>
<sequence>MARRCWCLAAALLCLYAGAAAAESARAGCISDIAGYSQFLGLKKAGAKFVDYAPLAKNGHIKQISLYFSKASGCVRGAKAAFGPLPTPGMIGSSANTTEVALKLKDGEHVTKAEFKAKQCIGYLKLSTNTGRSISVGSASAPGSMAQSAANKTGGHLVALRGFQSTADGKPGPLQQLQFVWGTSQCPSTAELLMMETGSLTIDQPGRAAVNAVNDDPSVCAPKPEMCNEKASMNSFSYCVWNAPFGRPSCKGGCCFSSGKCASSSCAISGVGRDVANMICYGTNAGFGFGGSNLCAGLACKLAVPGCTTDAFGGNCVGTVVAFGDKSTLNPASQKYIGAPCLDATPSDTTLDEQGNPAGISGVYMGKLWTICDCAGNPGMLETPAHMLVNLTATSIGNLTKNDVLLAISQVLPKVNLSEALNATRTTELFPSFTEMFKMPEMPSIQLPSFLTNGSNSSDEPIQIKLPDLGQLLGSLAAKANNATAEVNKAVDGAAAPDSSSSSSSSSDTPSSSPAAPKIKLPDFGKLLSSFTSKAADASRSSSRAAVPAVSTPVSAASVSEPNPSTPPSSSSSNGSSDGSSDSSSSSSSSSSSDATPRRFTGFSRTFSAVDQIVSTPGMLPPYDPAAEAAAQAAAAAAAAAELAAAEAAAAAAPAAEQAAAAAPTAA</sequence>
<dbReference type="Gene3D" id="2.100.10.30">
    <property type="entry name" value="Jacalin-like lectin domain"/>
    <property type="match status" value="1"/>
</dbReference>
<dbReference type="InterPro" id="IPR036404">
    <property type="entry name" value="Jacalin-like_lectin_dom_sf"/>
</dbReference>
<gene>
    <name evidence="3" type="ORF">OEZ85_012674</name>
</gene>
<protein>
    <submittedName>
        <fullName evidence="3">Uncharacterized protein</fullName>
    </submittedName>
</protein>
<dbReference type="Proteomes" id="UP001244341">
    <property type="component" value="Chromosome 7b"/>
</dbReference>
<feature type="signal peptide" evidence="2">
    <location>
        <begin position="1"/>
        <end position="21"/>
    </location>
</feature>
<keyword evidence="2" id="KW-0732">Signal</keyword>
<feature type="chain" id="PRO_5046212250" evidence="2">
    <location>
        <begin position="22"/>
        <end position="667"/>
    </location>
</feature>
<feature type="compositionally biased region" description="Low complexity" evidence="1">
    <location>
        <begin position="494"/>
        <end position="517"/>
    </location>
</feature>
<evidence type="ECO:0000256" key="1">
    <source>
        <dbReference type="SAM" id="MobiDB-lite"/>
    </source>
</evidence>
<proteinExistence type="predicted"/>
<evidence type="ECO:0000313" key="4">
    <source>
        <dbReference type="Proteomes" id="UP001244341"/>
    </source>
</evidence>
<keyword evidence="4" id="KW-1185">Reference proteome</keyword>
<dbReference type="EMBL" id="CP126214">
    <property type="protein sequence ID" value="WIA15927.1"/>
    <property type="molecule type" value="Genomic_DNA"/>
</dbReference>
<feature type="region of interest" description="Disordered" evidence="1">
    <location>
        <begin position="538"/>
        <end position="600"/>
    </location>
</feature>
<feature type="region of interest" description="Disordered" evidence="1">
    <location>
        <begin position="491"/>
        <end position="520"/>
    </location>
</feature>